<feature type="chain" id="PRO_5046853553" description="RING-type domain-containing protein" evidence="7">
    <location>
        <begin position="26"/>
        <end position="422"/>
    </location>
</feature>
<keyword evidence="5" id="KW-0862">Zinc</keyword>
<keyword evidence="7" id="KW-0732">Signal</keyword>
<name>A0ABR2WUG6_9FUNG</name>
<dbReference type="Pfam" id="PF13639">
    <property type="entry name" value="zf-RING_2"/>
    <property type="match status" value="1"/>
</dbReference>
<dbReference type="SMART" id="SM00184">
    <property type="entry name" value="RING"/>
    <property type="match status" value="1"/>
</dbReference>
<comment type="subcellular location">
    <subcellularLocation>
        <location evidence="1">Membrane</location>
    </subcellularLocation>
</comment>
<protein>
    <recommendedName>
        <fullName evidence="8">RING-type domain-containing protein</fullName>
    </recommendedName>
</protein>
<feature type="domain" description="RING-type" evidence="8">
    <location>
        <begin position="347"/>
        <end position="389"/>
    </location>
</feature>
<dbReference type="Proteomes" id="UP001479436">
    <property type="component" value="Unassembled WGS sequence"/>
</dbReference>
<accession>A0ABR2WUG6</accession>
<organism evidence="9 10">
    <name type="scientific">Basidiobolus ranarum</name>
    <dbReference type="NCBI Taxonomy" id="34480"/>
    <lineage>
        <taxon>Eukaryota</taxon>
        <taxon>Fungi</taxon>
        <taxon>Fungi incertae sedis</taxon>
        <taxon>Zoopagomycota</taxon>
        <taxon>Entomophthoromycotina</taxon>
        <taxon>Basidiobolomycetes</taxon>
        <taxon>Basidiobolales</taxon>
        <taxon>Basidiobolaceae</taxon>
        <taxon>Basidiobolus</taxon>
    </lineage>
</organism>
<evidence type="ECO:0000313" key="9">
    <source>
        <dbReference type="EMBL" id="KAK9765173.1"/>
    </source>
</evidence>
<dbReference type="Gene3D" id="3.50.30.30">
    <property type="match status" value="1"/>
</dbReference>
<keyword evidence="5" id="KW-0479">Metal-binding</keyword>
<evidence type="ECO:0000256" key="4">
    <source>
        <dbReference type="ARBA" id="ARBA00023136"/>
    </source>
</evidence>
<dbReference type="SUPFAM" id="SSF57850">
    <property type="entry name" value="RING/U-box"/>
    <property type="match status" value="1"/>
</dbReference>
<keyword evidence="4 6" id="KW-0472">Membrane</keyword>
<keyword evidence="10" id="KW-1185">Reference proteome</keyword>
<keyword evidence="5" id="KW-0863">Zinc-finger</keyword>
<evidence type="ECO:0000256" key="5">
    <source>
        <dbReference type="PROSITE-ProRule" id="PRU00175"/>
    </source>
</evidence>
<proteinExistence type="predicted"/>
<dbReference type="EMBL" id="JASJQH010000306">
    <property type="protein sequence ID" value="KAK9765173.1"/>
    <property type="molecule type" value="Genomic_DNA"/>
</dbReference>
<comment type="caution">
    <text evidence="9">The sequence shown here is derived from an EMBL/GenBank/DDBJ whole genome shotgun (WGS) entry which is preliminary data.</text>
</comment>
<gene>
    <name evidence="9" type="ORF">K7432_006706</name>
</gene>
<evidence type="ECO:0000256" key="1">
    <source>
        <dbReference type="ARBA" id="ARBA00004370"/>
    </source>
</evidence>
<feature type="transmembrane region" description="Helical" evidence="6">
    <location>
        <begin position="208"/>
        <end position="230"/>
    </location>
</feature>
<evidence type="ECO:0000256" key="7">
    <source>
        <dbReference type="SAM" id="SignalP"/>
    </source>
</evidence>
<keyword evidence="3 6" id="KW-1133">Transmembrane helix</keyword>
<evidence type="ECO:0000259" key="8">
    <source>
        <dbReference type="PROSITE" id="PS50089"/>
    </source>
</evidence>
<dbReference type="PANTHER" id="PTHR22765:SF434">
    <property type="entry name" value="GB|AAD18119.1-RELATED"/>
    <property type="match status" value="1"/>
</dbReference>
<dbReference type="InterPro" id="IPR013083">
    <property type="entry name" value="Znf_RING/FYVE/PHD"/>
</dbReference>
<dbReference type="CDD" id="cd16473">
    <property type="entry name" value="RING-H2_RNF103"/>
    <property type="match status" value="1"/>
</dbReference>
<dbReference type="Pfam" id="PF02225">
    <property type="entry name" value="PA"/>
    <property type="match status" value="1"/>
</dbReference>
<feature type="signal peptide" evidence="7">
    <location>
        <begin position="1"/>
        <end position="25"/>
    </location>
</feature>
<evidence type="ECO:0000256" key="3">
    <source>
        <dbReference type="ARBA" id="ARBA00022989"/>
    </source>
</evidence>
<dbReference type="Gene3D" id="3.30.40.10">
    <property type="entry name" value="Zinc/RING finger domain, C3HC4 (zinc finger)"/>
    <property type="match status" value="1"/>
</dbReference>
<dbReference type="InterPro" id="IPR003137">
    <property type="entry name" value="PA_domain"/>
</dbReference>
<sequence>MTLLPRSYWLIALVTLLTIHSRLSAARLFSGQDPSIVQEIVYVLSNSSSFKPDKTSKTVKYSKNISFLPDSPAPPPEGLQGILYSQNDSCDNSQNSFSSNAPVNVTHIKHIALLSLNDCTLEWKINRAQRDLAVGAIIYDDKPINVESLKLPTSIAIPVVIVSSEVGQQLFNSLIAVETATTPVNTTSHWSKFINLTILPYQSFRPGVWELALIIGLILIASSITIFVIIRLHKRWQRQNHTHRNIAEKNETTVLEKSCLDIFPVRQWCSNDYPNRNTKETIFIPIDDIQPISVVSNQGLNTGHTFENQPTSANHLSGSPPIQHHFASQTPLLDNTTYAGDSMYPVCSICLDDFCEGDLVKRLPCQHDFHLKCADVWLTTRCNRCPLCKAKVHDDSSLRGNTSNLESGAKWYHIRPFTSSCR</sequence>
<keyword evidence="2 6" id="KW-0812">Transmembrane</keyword>
<dbReference type="InterPro" id="IPR001841">
    <property type="entry name" value="Znf_RING"/>
</dbReference>
<dbReference type="PROSITE" id="PS50089">
    <property type="entry name" value="ZF_RING_2"/>
    <property type="match status" value="1"/>
</dbReference>
<evidence type="ECO:0000256" key="2">
    <source>
        <dbReference type="ARBA" id="ARBA00022692"/>
    </source>
</evidence>
<evidence type="ECO:0000313" key="10">
    <source>
        <dbReference type="Proteomes" id="UP001479436"/>
    </source>
</evidence>
<dbReference type="InterPro" id="IPR051826">
    <property type="entry name" value="E3_ubiquitin-ligase_domain"/>
</dbReference>
<dbReference type="PANTHER" id="PTHR22765">
    <property type="entry name" value="RING FINGER AND PROTEASE ASSOCIATED DOMAIN-CONTAINING"/>
    <property type="match status" value="1"/>
</dbReference>
<reference evidence="9 10" key="1">
    <citation type="submission" date="2023-04" db="EMBL/GenBank/DDBJ databases">
        <title>Genome of Basidiobolus ranarum AG-B5.</title>
        <authorList>
            <person name="Stajich J.E."/>
            <person name="Carter-House D."/>
            <person name="Gryganskyi A."/>
        </authorList>
    </citation>
    <scope>NUCLEOTIDE SEQUENCE [LARGE SCALE GENOMIC DNA]</scope>
    <source>
        <strain evidence="9 10">AG-B5</strain>
    </source>
</reference>
<evidence type="ECO:0000256" key="6">
    <source>
        <dbReference type="SAM" id="Phobius"/>
    </source>
</evidence>